<keyword evidence="6" id="KW-0539">Nucleus</keyword>
<dbReference type="GO" id="GO:0008270">
    <property type="term" value="F:zinc ion binding"/>
    <property type="evidence" value="ECO:0007669"/>
    <property type="project" value="InterPro"/>
</dbReference>
<dbReference type="PROSITE" id="PS50048">
    <property type="entry name" value="ZN2_CY6_FUNGAL_2"/>
    <property type="match status" value="1"/>
</dbReference>
<keyword evidence="10" id="KW-1185">Reference proteome</keyword>
<keyword evidence="2" id="KW-0479">Metal-binding</keyword>
<keyword evidence="5" id="KW-0804">Transcription</keyword>
<dbReference type="OrthoDB" id="4060227at2759"/>
<dbReference type="KEGG" id="pno:SNOG_00399"/>
<evidence type="ECO:0000256" key="3">
    <source>
        <dbReference type="ARBA" id="ARBA00023015"/>
    </source>
</evidence>
<dbReference type="PROSITE" id="PS00463">
    <property type="entry name" value="ZN2_CY6_FUNGAL_1"/>
    <property type="match status" value="1"/>
</dbReference>
<dbReference type="RefSeq" id="XP_001791085.1">
    <property type="nucleotide sequence ID" value="XM_001791033.1"/>
</dbReference>
<evidence type="ECO:0000256" key="7">
    <source>
        <dbReference type="SAM" id="MobiDB-lite"/>
    </source>
</evidence>
<organism evidence="9 10">
    <name type="scientific">Phaeosphaeria nodorum (strain SN15 / ATCC MYA-4574 / FGSC 10173)</name>
    <name type="common">Glume blotch fungus</name>
    <name type="synonym">Parastagonospora nodorum</name>
    <dbReference type="NCBI Taxonomy" id="321614"/>
    <lineage>
        <taxon>Eukaryota</taxon>
        <taxon>Fungi</taxon>
        <taxon>Dikarya</taxon>
        <taxon>Ascomycota</taxon>
        <taxon>Pezizomycotina</taxon>
        <taxon>Dothideomycetes</taxon>
        <taxon>Pleosporomycetidae</taxon>
        <taxon>Pleosporales</taxon>
        <taxon>Pleosporineae</taxon>
        <taxon>Phaeosphaeriaceae</taxon>
        <taxon>Parastagonospora</taxon>
    </lineage>
</organism>
<dbReference type="VEuPathDB" id="FungiDB:JI435_003990"/>
<dbReference type="Gene3D" id="4.10.240.10">
    <property type="entry name" value="Zn(2)-C6 fungal-type DNA-binding domain"/>
    <property type="match status" value="1"/>
</dbReference>
<dbReference type="InterPro" id="IPR051089">
    <property type="entry name" value="prtT"/>
</dbReference>
<name>A0A7U2EQR9_PHANO</name>
<feature type="domain" description="Zn(2)-C6 fungal-type" evidence="8">
    <location>
        <begin position="33"/>
        <end position="64"/>
    </location>
</feature>
<dbReference type="SMART" id="SM00906">
    <property type="entry name" value="Fungal_trans"/>
    <property type="match status" value="1"/>
</dbReference>
<proteinExistence type="predicted"/>
<gene>
    <name evidence="9" type="ORF">JI435_003990</name>
</gene>
<dbReference type="Proteomes" id="UP000663193">
    <property type="component" value="Chromosome 1"/>
</dbReference>
<accession>A0A7U2EQR9</accession>
<dbReference type="Pfam" id="PF00172">
    <property type="entry name" value="Zn_clus"/>
    <property type="match status" value="1"/>
</dbReference>
<evidence type="ECO:0000313" key="10">
    <source>
        <dbReference type="Proteomes" id="UP000663193"/>
    </source>
</evidence>
<comment type="subcellular location">
    <subcellularLocation>
        <location evidence="1">Nucleus</location>
    </subcellularLocation>
</comment>
<dbReference type="GO" id="GO:0005634">
    <property type="term" value="C:nucleus"/>
    <property type="evidence" value="ECO:0007669"/>
    <property type="project" value="UniProtKB-SubCell"/>
</dbReference>
<dbReference type="GO" id="GO:0006351">
    <property type="term" value="P:DNA-templated transcription"/>
    <property type="evidence" value="ECO:0007669"/>
    <property type="project" value="InterPro"/>
</dbReference>
<dbReference type="InterPro" id="IPR001138">
    <property type="entry name" value="Zn2Cys6_DnaBD"/>
</dbReference>
<keyword evidence="4" id="KW-0238">DNA-binding</keyword>
<dbReference type="SMART" id="SM00066">
    <property type="entry name" value="GAL4"/>
    <property type="match status" value="1"/>
</dbReference>
<dbReference type="InterPro" id="IPR036864">
    <property type="entry name" value="Zn2-C6_fun-type_DNA-bd_sf"/>
</dbReference>
<dbReference type="AlphaFoldDB" id="A0A7U2EQR9"/>
<evidence type="ECO:0000256" key="4">
    <source>
        <dbReference type="ARBA" id="ARBA00023125"/>
    </source>
</evidence>
<protein>
    <recommendedName>
        <fullName evidence="8">Zn(2)-C6 fungal-type domain-containing protein</fullName>
    </recommendedName>
</protein>
<evidence type="ECO:0000256" key="6">
    <source>
        <dbReference type="ARBA" id="ARBA00023242"/>
    </source>
</evidence>
<evidence type="ECO:0000256" key="5">
    <source>
        <dbReference type="ARBA" id="ARBA00023163"/>
    </source>
</evidence>
<dbReference type="SUPFAM" id="SSF57701">
    <property type="entry name" value="Zn2/Cys6 DNA-binding domain"/>
    <property type="match status" value="1"/>
</dbReference>
<evidence type="ECO:0000259" key="8">
    <source>
        <dbReference type="PROSITE" id="PS50048"/>
    </source>
</evidence>
<dbReference type="GO" id="GO:0000981">
    <property type="term" value="F:DNA-binding transcription factor activity, RNA polymerase II-specific"/>
    <property type="evidence" value="ECO:0007669"/>
    <property type="project" value="InterPro"/>
</dbReference>
<sequence length="669" mass="74400">MGDNNGLELSQAQKRRIDREDGRRRAPPSRMRACAECKRHKIKCESVPNKAKCAKCLRSGAECVPYNLNQRFLDEDASWKANANVKLSQLRSAVQLLLRHANLPDLEHAMAVSPGGSSRQTEDSSPANTFFEHAQSGMVVPPPMDMTREATAELEFLNDSGLATVPMKSLYDLTRLRTLSNSTTYGPSSASPSEDFISQNVVSPTEAEELFKRYIYDIRPYLWAGTLFPYDSLDAVRRSSTVLTAAVLTVAALHMSTGNDVLQRCYGVFVSLTYNTCLSRPCSLDDIRAQALGAFYISNLSWKLSGLAVRTGVELNLHQSYQKLMRGHEDHRDNVRLWYALYVCEHQYSIAYGRPPTIHEDAAIRNIEQFLDSPNATPGDVRLCAQVSMFKILTEAYHTYGSDPGHQLTEPELHQLRLFNLAIEEWRSSWQGRSTDAVGINSYPSKAVLMYYHFARVHLNSLALRALPPLTAMSWDTLSHERREAAIIATDSAISALTLILEETDLSRAMPVVPVFTHTMVAFCATFLLNLVRVWNGTAQAHSPLSTAGGFDPGLGFNVGQSLALTRKTADFLMTVAENLNEKHLTNHIVQGINVVLERLEVASTPASAATFQVDGHAEMDFLQMHPGTAAETPFDMDNLENFGFGCDDAFLKQVSSTNLDFWDAEPMY</sequence>
<feature type="region of interest" description="Disordered" evidence="7">
    <location>
        <begin position="1"/>
        <end position="28"/>
    </location>
</feature>
<dbReference type="InterPro" id="IPR007219">
    <property type="entry name" value="XnlR_reg_dom"/>
</dbReference>
<dbReference type="CDD" id="cd12148">
    <property type="entry name" value="fungal_TF_MHR"/>
    <property type="match status" value="1"/>
</dbReference>
<evidence type="ECO:0000313" key="9">
    <source>
        <dbReference type="EMBL" id="QRC90877.1"/>
    </source>
</evidence>
<evidence type="ECO:0000256" key="1">
    <source>
        <dbReference type="ARBA" id="ARBA00004123"/>
    </source>
</evidence>
<keyword evidence="3" id="KW-0805">Transcription regulation</keyword>
<dbReference type="GO" id="GO:0003677">
    <property type="term" value="F:DNA binding"/>
    <property type="evidence" value="ECO:0007669"/>
    <property type="project" value="UniProtKB-KW"/>
</dbReference>
<dbReference type="CDD" id="cd00067">
    <property type="entry name" value="GAL4"/>
    <property type="match status" value="1"/>
</dbReference>
<feature type="compositionally biased region" description="Basic and acidic residues" evidence="7">
    <location>
        <begin position="15"/>
        <end position="24"/>
    </location>
</feature>
<dbReference type="PANTHER" id="PTHR31845">
    <property type="entry name" value="FINGER DOMAIN PROTEIN, PUTATIVE-RELATED"/>
    <property type="match status" value="1"/>
</dbReference>
<dbReference type="EMBL" id="CP069023">
    <property type="protein sequence ID" value="QRC90877.1"/>
    <property type="molecule type" value="Genomic_DNA"/>
</dbReference>
<evidence type="ECO:0000256" key="2">
    <source>
        <dbReference type="ARBA" id="ARBA00022723"/>
    </source>
</evidence>
<reference evidence="10" key="1">
    <citation type="journal article" date="2021" name="BMC Genomics">
        <title>Chromosome-level genome assembly and manually-curated proteome of model necrotroph Parastagonospora nodorum Sn15 reveals a genome-wide trove of candidate effector homologs, and redundancy of virulence-related functions within an accessory chromosome.</title>
        <authorList>
            <person name="Bertazzoni S."/>
            <person name="Jones D.A.B."/>
            <person name="Phan H.T."/>
            <person name="Tan K.-C."/>
            <person name="Hane J.K."/>
        </authorList>
    </citation>
    <scope>NUCLEOTIDE SEQUENCE [LARGE SCALE GENOMIC DNA]</scope>
    <source>
        <strain evidence="10">SN15 / ATCC MYA-4574 / FGSC 10173)</strain>
    </source>
</reference>
<dbReference type="PANTHER" id="PTHR31845:SF17">
    <property type="entry name" value="ZN(II)2CYS6 TRANSCRIPTION FACTOR (EUROFUNG)"/>
    <property type="match status" value="1"/>
</dbReference>